<feature type="coiled-coil region" evidence="1">
    <location>
        <begin position="114"/>
        <end position="151"/>
    </location>
</feature>
<gene>
    <name evidence="3" type="ORF">HK097_000581</name>
</gene>
<feature type="compositionally biased region" description="Polar residues" evidence="2">
    <location>
        <begin position="65"/>
        <end position="79"/>
    </location>
</feature>
<evidence type="ECO:0000313" key="4">
    <source>
        <dbReference type="Proteomes" id="UP001212841"/>
    </source>
</evidence>
<evidence type="ECO:0000313" key="3">
    <source>
        <dbReference type="EMBL" id="KAJ3054869.1"/>
    </source>
</evidence>
<feature type="compositionally biased region" description="Pro residues" evidence="2">
    <location>
        <begin position="1"/>
        <end position="11"/>
    </location>
</feature>
<keyword evidence="4" id="KW-1185">Reference proteome</keyword>
<comment type="caution">
    <text evidence="3">The sequence shown here is derived from an EMBL/GenBank/DDBJ whole genome shotgun (WGS) entry which is preliminary data.</text>
</comment>
<dbReference type="Proteomes" id="UP001212841">
    <property type="component" value="Unassembled WGS sequence"/>
</dbReference>
<dbReference type="EMBL" id="JADGJD010000110">
    <property type="protein sequence ID" value="KAJ3054869.1"/>
    <property type="molecule type" value="Genomic_DNA"/>
</dbReference>
<accession>A0AAD5SHC7</accession>
<feature type="compositionally biased region" description="Low complexity" evidence="2">
    <location>
        <begin position="28"/>
        <end position="44"/>
    </location>
</feature>
<reference evidence="3" key="1">
    <citation type="submission" date="2020-05" db="EMBL/GenBank/DDBJ databases">
        <title>Phylogenomic resolution of chytrid fungi.</title>
        <authorList>
            <person name="Stajich J.E."/>
            <person name="Amses K."/>
            <person name="Simmons R."/>
            <person name="Seto K."/>
            <person name="Myers J."/>
            <person name="Bonds A."/>
            <person name="Quandt C.A."/>
            <person name="Barry K."/>
            <person name="Liu P."/>
            <person name="Grigoriev I."/>
            <person name="Longcore J.E."/>
            <person name="James T.Y."/>
        </authorList>
    </citation>
    <scope>NUCLEOTIDE SEQUENCE</scope>
    <source>
        <strain evidence="3">JEL0318</strain>
    </source>
</reference>
<feature type="region of interest" description="Disordered" evidence="2">
    <location>
        <begin position="1"/>
        <end position="83"/>
    </location>
</feature>
<sequence length="205" mass="23043">MGPIIRPPNLPSPQLTPSDTPFPDILHPPTDTTTFPSTATTRTPASGDYRELAIRLEDAPEHATETPQKQPQSAWNTASTPPPPFSAEQLAFLDHHYSGNVRQSVDRRIGELGLDNIADRLAALTDTAENAVELQKHSEKKYEEAMEAKEETLALQRQLLSLYDRIESIKEEAVDEKYKAILRILAVEQERDGIDIRLKKILWLL</sequence>
<protein>
    <submittedName>
        <fullName evidence="3">Uncharacterized protein</fullName>
    </submittedName>
</protein>
<evidence type="ECO:0000256" key="1">
    <source>
        <dbReference type="SAM" id="Coils"/>
    </source>
</evidence>
<dbReference type="AlphaFoldDB" id="A0AAD5SHC7"/>
<name>A0AAD5SHC7_9FUNG</name>
<feature type="compositionally biased region" description="Basic and acidic residues" evidence="2">
    <location>
        <begin position="48"/>
        <end position="64"/>
    </location>
</feature>
<organism evidence="3 4">
    <name type="scientific">Rhizophlyctis rosea</name>
    <dbReference type="NCBI Taxonomy" id="64517"/>
    <lineage>
        <taxon>Eukaryota</taxon>
        <taxon>Fungi</taxon>
        <taxon>Fungi incertae sedis</taxon>
        <taxon>Chytridiomycota</taxon>
        <taxon>Chytridiomycota incertae sedis</taxon>
        <taxon>Chytridiomycetes</taxon>
        <taxon>Rhizophlyctidales</taxon>
        <taxon>Rhizophlyctidaceae</taxon>
        <taxon>Rhizophlyctis</taxon>
    </lineage>
</organism>
<keyword evidence="1" id="KW-0175">Coiled coil</keyword>
<evidence type="ECO:0000256" key="2">
    <source>
        <dbReference type="SAM" id="MobiDB-lite"/>
    </source>
</evidence>
<proteinExistence type="predicted"/>